<dbReference type="GO" id="GO:0022412">
    <property type="term" value="P:cellular process involved in reproduction in multicellular organism"/>
    <property type="evidence" value="ECO:0007669"/>
    <property type="project" value="UniProtKB-ARBA"/>
</dbReference>
<evidence type="ECO:0000256" key="2">
    <source>
        <dbReference type="ARBA" id="ARBA00022525"/>
    </source>
</evidence>
<dbReference type="SUPFAM" id="SSF48113">
    <property type="entry name" value="Heme-dependent peroxidases"/>
    <property type="match status" value="1"/>
</dbReference>
<dbReference type="GO" id="GO:0020037">
    <property type="term" value="F:heme binding"/>
    <property type="evidence" value="ECO:0007669"/>
    <property type="project" value="InterPro"/>
</dbReference>
<gene>
    <name evidence="9" type="primary">8238125</name>
    <name evidence="8" type="ORF">Phum_PHUM103320</name>
</gene>
<reference evidence="9" key="3">
    <citation type="submission" date="2020-05" db="UniProtKB">
        <authorList>
            <consortium name="EnsemblMetazoa"/>
        </authorList>
    </citation>
    <scope>IDENTIFICATION</scope>
    <source>
        <strain evidence="9">USDA</strain>
    </source>
</reference>
<keyword evidence="6" id="KW-0408">Iron</keyword>
<evidence type="ECO:0000256" key="4">
    <source>
        <dbReference type="ARBA" id="ARBA00022617"/>
    </source>
</evidence>
<feature type="transmembrane region" description="Helical" evidence="7">
    <location>
        <begin position="12"/>
        <end position="39"/>
    </location>
</feature>
<keyword evidence="2" id="KW-0964">Secreted</keyword>
<accession>E0VD08</accession>
<protein>
    <submittedName>
        <fullName evidence="8">Peroxidase, putative</fullName>
        <ecNumber evidence="8">1.11.1.7</ecNumber>
    </submittedName>
</protein>
<dbReference type="KEGG" id="phu:Phum_PHUM103320"/>
<dbReference type="GO" id="GO:0140825">
    <property type="term" value="F:lactoperoxidase activity"/>
    <property type="evidence" value="ECO:0007669"/>
    <property type="project" value="UniProtKB-EC"/>
</dbReference>
<keyword evidence="3 8" id="KW-0575">Peroxidase</keyword>
<dbReference type="EC" id="1.11.1.7" evidence="8"/>
<keyword evidence="4" id="KW-0349">Heme</keyword>
<proteinExistence type="predicted"/>
<keyword evidence="10" id="KW-1185">Reference proteome</keyword>
<name>E0VD08_PEDHC</name>
<dbReference type="GO" id="GO:0006979">
    <property type="term" value="P:response to oxidative stress"/>
    <property type="evidence" value="ECO:0007669"/>
    <property type="project" value="InterPro"/>
</dbReference>
<dbReference type="OrthoDB" id="823504at2759"/>
<dbReference type="Gene3D" id="1.10.640.10">
    <property type="entry name" value="Haem peroxidase domain superfamily, animal type"/>
    <property type="match status" value="1"/>
</dbReference>
<dbReference type="EMBL" id="AAZO01001231">
    <property type="status" value="NOT_ANNOTATED_CDS"/>
    <property type="molecule type" value="Genomic_DNA"/>
</dbReference>
<dbReference type="GO" id="GO:0005576">
    <property type="term" value="C:extracellular region"/>
    <property type="evidence" value="ECO:0007669"/>
    <property type="project" value="UniProtKB-SubCell"/>
</dbReference>
<evidence type="ECO:0000256" key="6">
    <source>
        <dbReference type="ARBA" id="ARBA00023004"/>
    </source>
</evidence>
<sequence>MSNQEVVTTNNFFFIKFACVTFLFVRQPNYLIIIFFFFLDVETIVRKDDDNNNNIVKKNIKLTDHDLNVAVKVGEEIISKWHRLENNLVGSGIQVRENTPSHGQLIYSYPSREALDFGVNEPRRSVNRKPLPSPRIVSNVLIPSIDKQEKMITLAFVQWTQFIGNDLFHTPCNKMIHTERPIECCHYNGKNLSPRFLHPICRPITIPYDDPDYSEERTVCMNYVRSLTSLNEKCNFGPADQMNQATHFLDGSMIYGSTSENVISLRTMKNGKLATTNINGVELLPVSDTPEDNCQLNEEKICFKSGDSRVNMHPHHTAMYTIWVREHNRIAEYLSKINPNWDDDKIFEETRKIVIAQIQHITYKHWIPQIFGQEITHKNNLFVKTKGFSNVYSENIDPSIRNGFAVAGFAFVNSMLKSQLRLYDKNGFHNDSLLLKDYFNKPYLLQNPKIFEQLLRGMSYEKSEKLDDSFVKDVTNFLFKGSNRMGHDIMSLDIQRERDHGIPGYNSFRKFCNMSSDDKFDTFLDSIPPNNLNKLKSIYEHPDDVDLIAGAISEIPKYGSRLGPVFQCIIKEQFKNTREGDIYFYDIGGKPHSFKEGQLNEIKKATLSRIFCDNVKEIKKIQLDIFNVPSVKNPLFDCDDPTSPIQRLNLNLWRSKV</sequence>
<evidence type="ECO:0000256" key="3">
    <source>
        <dbReference type="ARBA" id="ARBA00022559"/>
    </source>
</evidence>
<dbReference type="InterPro" id="IPR037120">
    <property type="entry name" value="Haem_peroxidase_sf_animal"/>
</dbReference>
<dbReference type="EnsemblMetazoa" id="PHUM103320-RA">
    <property type="protein sequence ID" value="PHUM103320-PA"/>
    <property type="gene ID" value="PHUM103320"/>
</dbReference>
<evidence type="ECO:0000313" key="9">
    <source>
        <dbReference type="EnsemblMetazoa" id="PHUM103320-PA"/>
    </source>
</evidence>
<dbReference type="GeneID" id="8238125"/>
<evidence type="ECO:0000313" key="8">
    <source>
        <dbReference type="EMBL" id="EEB11264.1"/>
    </source>
</evidence>
<keyword evidence="4" id="KW-0479">Metal-binding</keyword>
<dbReference type="PROSITE" id="PS50292">
    <property type="entry name" value="PEROXIDASE_3"/>
    <property type="match status" value="1"/>
</dbReference>
<keyword evidence="7" id="KW-0472">Membrane</keyword>
<dbReference type="CTD" id="8238125"/>
<keyword evidence="8" id="KW-0560">Oxidoreductase</keyword>
<dbReference type="VEuPathDB" id="VectorBase:PHUM103320"/>
<dbReference type="OMA" id="CYNESSI"/>
<evidence type="ECO:0000313" key="10">
    <source>
        <dbReference type="Proteomes" id="UP000009046"/>
    </source>
</evidence>
<keyword evidence="7" id="KW-0812">Transmembrane</keyword>
<dbReference type="InParanoid" id="E0VD08"/>
<organism>
    <name type="scientific">Pediculus humanus subsp. corporis</name>
    <name type="common">Body louse</name>
    <dbReference type="NCBI Taxonomy" id="121224"/>
    <lineage>
        <taxon>Eukaryota</taxon>
        <taxon>Metazoa</taxon>
        <taxon>Ecdysozoa</taxon>
        <taxon>Arthropoda</taxon>
        <taxon>Hexapoda</taxon>
        <taxon>Insecta</taxon>
        <taxon>Pterygota</taxon>
        <taxon>Neoptera</taxon>
        <taxon>Paraneoptera</taxon>
        <taxon>Psocodea</taxon>
        <taxon>Troctomorpha</taxon>
        <taxon>Phthiraptera</taxon>
        <taxon>Anoplura</taxon>
        <taxon>Pediculidae</taxon>
        <taxon>Pediculus</taxon>
    </lineage>
</organism>
<dbReference type="PANTHER" id="PTHR11475:SF125">
    <property type="entry name" value="GH11385P"/>
    <property type="match status" value="1"/>
</dbReference>
<dbReference type="Proteomes" id="UP000009046">
    <property type="component" value="Unassembled WGS sequence"/>
</dbReference>
<reference evidence="8" key="1">
    <citation type="submission" date="2007-04" db="EMBL/GenBank/DDBJ databases">
        <title>Annotation of Pediculus humanus corporis strain USDA.</title>
        <authorList>
            <person name="Kirkness E."/>
            <person name="Hannick L."/>
            <person name="Hass B."/>
            <person name="Bruggner R."/>
            <person name="Lawson D."/>
            <person name="Bidwell S."/>
            <person name="Joardar V."/>
            <person name="Caler E."/>
            <person name="Walenz B."/>
            <person name="Inman J."/>
            <person name="Schobel S."/>
            <person name="Galinsky K."/>
            <person name="Amedeo P."/>
            <person name="Strausberg R."/>
        </authorList>
    </citation>
    <scope>NUCLEOTIDE SEQUENCE</scope>
    <source>
        <strain evidence="8">USDA</strain>
    </source>
</reference>
<keyword evidence="7" id="KW-1133">Transmembrane helix</keyword>
<evidence type="ECO:0000256" key="1">
    <source>
        <dbReference type="ARBA" id="ARBA00004613"/>
    </source>
</evidence>
<dbReference type="EMBL" id="AAZO01001232">
    <property type="status" value="NOT_ANNOTATED_CDS"/>
    <property type="molecule type" value="Genomic_DNA"/>
</dbReference>
<dbReference type="PRINTS" id="PR00457">
    <property type="entry name" value="ANPEROXIDASE"/>
</dbReference>
<dbReference type="CDD" id="cd09823">
    <property type="entry name" value="peroxinectin_like"/>
    <property type="match status" value="1"/>
</dbReference>
<evidence type="ECO:0000256" key="7">
    <source>
        <dbReference type="SAM" id="Phobius"/>
    </source>
</evidence>
<dbReference type="InterPro" id="IPR019791">
    <property type="entry name" value="Haem_peroxidase_animal"/>
</dbReference>
<reference evidence="8" key="2">
    <citation type="submission" date="2007-04" db="EMBL/GenBank/DDBJ databases">
        <title>The genome of the human body louse.</title>
        <authorList>
            <consortium name="The Human Body Louse Genome Consortium"/>
            <person name="Kirkness E."/>
            <person name="Walenz B."/>
            <person name="Hass B."/>
            <person name="Bruggner R."/>
            <person name="Strausberg R."/>
        </authorList>
    </citation>
    <scope>NUCLEOTIDE SEQUENCE</scope>
    <source>
        <strain evidence="8">USDA</strain>
    </source>
</reference>
<dbReference type="eggNOG" id="KOG2408">
    <property type="taxonomic scope" value="Eukaryota"/>
</dbReference>
<dbReference type="Pfam" id="PF03098">
    <property type="entry name" value="An_peroxidase"/>
    <property type="match status" value="1"/>
</dbReference>
<dbReference type="PANTHER" id="PTHR11475">
    <property type="entry name" value="OXIDASE/PEROXIDASE"/>
    <property type="match status" value="1"/>
</dbReference>
<dbReference type="HOGENOM" id="CLU_006087_5_2_1"/>
<evidence type="ECO:0000256" key="5">
    <source>
        <dbReference type="ARBA" id="ARBA00022729"/>
    </source>
</evidence>
<dbReference type="InterPro" id="IPR010255">
    <property type="entry name" value="Haem_peroxidase_sf"/>
</dbReference>
<dbReference type="RefSeq" id="XP_002424002.1">
    <property type="nucleotide sequence ID" value="XM_002423957.1"/>
</dbReference>
<comment type="subcellular location">
    <subcellularLocation>
        <location evidence="1">Secreted</location>
    </subcellularLocation>
</comment>
<keyword evidence="5" id="KW-0732">Signal</keyword>
<dbReference type="FunFam" id="1.10.640.10:FF:000003">
    <property type="entry name" value="chorion peroxidase"/>
    <property type="match status" value="1"/>
</dbReference>
<dbReference type="AlphaFoldDB" id="E0VD08"/>
<dbReference type="EMBL" id="DS235070">
    <property type="protein sequence ID" value="EEB11264.1"/>
    <property type="molecule type" value="Genomic_DNA"/>
</dbReference>